<reference evidence="1" key="1">
    <citation type="journal article" date="2022" name="IScience">
        <title>Evolution of zygomycete secretomes and the origins of terrestrial fungal ecologies.</title>
        <authorList>
            <person name="Chang Y."/>
            <person name="Wang Y."/>
            <person name="Mondo S."/>
            <person name="Ahrendt S."/>
            <person name="Andreopoulos W."/>
            <person name="Barry K."/>
            <person name="Beard J."/>
            <person name="Benny G.L."/>
            <person name="Blankenship S."/>
            <person name="Bonito G."/>
            <person name="Cuomo C."/>
            <person name="Desiro A."/>
            <person name="Gervers K.A."/>
            <person name="Hundley H."/>
            <person name="Kuo A."/>
            <person name="LaButti K."/>
            <person name="Lang B.F."/>
            <person name="Lipzen A."/>
            <person name="O'Donnell K."/>
            <person name="Pangilinan J."/>
            <person name="Reynolds N."/>
            <person name="Sandor L."/>
            <person name="Smith M.E."/>
            <person name="Tsang A."/>
            <person name="Grigoriev I.V."/>
            <person name="Stajich J.E."/>
            <person name="Spatafora J.W."/>
        </authorList>
    </citation>
    <scope>NUCLEOTIDE SEQUENCE</scope>
    <source>
        <strain evidence="1">RSA 2281</strain>
    </source>
</reference>
<organism evidence="1 2">
    <name type="scientific">Phascolomyces articulosus</name>
    <dbReference type="NCBI Taxonomy" id="60185"/>
    <lineage>
        <taxon>Eukaryota</taxon>
        <taxon>Fungi</taxon>
        <taxon>Fungi incertae sedis</taxon>
        <taxon>Mucoromycota</taxon>
        <taxon>Mucoromycotina</taxon>
        <taxon>Mucoromycetes</taxon>
        <taxon>Mucorales</taxon>
        <taxon>Lichtheimiaceae</taxon>
        <taxon>Phascolomyces</taxon>
    </lineage>
</organism>
<name>A0AAD5PD32_9FUNG</name>
<reference evidence="1" key="2">
    <citation type="submission" date="2023-02" db="EMBL/GenBank/DDBJ databases">
        <authorList>
            <consortium name="DOE Joint Genome Institute"/>
            <person name="Mondo S.J."/>
            <person name="Chang Y."/>
            <person name="Wang Y."/>
            <person name="Ahrendt S."/>
            <person name="Andreopoulos W."/>
            <person name="Barry K."/>
            <person name="Beard J."/>
            <person name="Benny G.L."/>
            <person name="Blankenship S."/>
            <person name="Bonito G."/>
            <person name="Cuomo C."/>
            <person name="Desiro A."/>
            <person name="Gervers K.A."/>
            <person name="Hundley H."/>
            <person name="Kuo A."/>
            <person name="LaButti K."/>
            <person name="Lang B.F."/>
            <person name="Lipzen A."/>
            <person name="O'Donnell K."/>
            <person name="Pangilinan J."/>
            <person name="Reynolds N."/>
            <person name="Sandor L."/>
            <person name="Smith M.W."/>
            <person name="Tsang A."/>
            <person name="Grigoriev I.V."/>
            <person name="Stajich J.E."/>
            <person name="Spatafora J.W."/>
        </authorList>
    </citation>
    <scope>NUCLEOTIDE SEQUENCE</scope>
    <source>
        <strain evidence="1">RSA 2281</strain>
    </source>
</reference>
<proteinExistence type="predicted"/>
<gene>
    <name evidence="1" type="ORF">BDA99DRAFT_538437</name>
</gene>
<dbReference type="AlphaFoldDB" id="A0AAD5PD32"/>
<keyword evidence="2" id="KW-1185">Reference proteome</keyword>
<protein>
    <submittedName>
        <fullName evidence="1">Uncharacterized protein</fullName>
    </submittedName>
</protein>
<comment type="caution">
    <text evidence="1">The sequence shown here is derived from an EMBL/GenBank/DDBJ whole genome shotgun (WGS) entry which is preliminary data.</text>
</comment>
<evidence type="ECO:0000313" key="1">
    <source>
        <dbReference type="EMBL" id="KAI9259472.1"/>
    </source>
</evidence>
<accession>A0AAD5PD32</accession>
<evidence type="ECO:0000313" key="2">
    <source>
        <dbReference type="Proteomes" id="UP001209540"/>
    </source>
</evidence>
<sequence length="151" mass="17870">MNIDDLKKMVQGREHTSKKKNTVFYCKMHLMKKSLRQMRKTNGLACVKLTSMQRHDINKNILLKQTIKKFYSFTLILLCISLQDYNGYSMIHNKVIYKLKPKKKSIFLLTQGISVVYVRPHGVVMRRQCVAAAEQRRLIIWRLMSFQCEND</sequence>
<dbReference type="Proteomes" id="UP001209540">
    <property type="component" value="Unassembled WGS sequence"/>
</dbReference>
<dbReference type="EMBL" id="JAIXMP010000017">
    <property type="protein sequence ID" value="KAI9259472.1"/>
    <property type="molecule type" value="Genomic_DNA"/>
</dbReference>